<sequence>MNPWLSKLWGSFQSVFLLQIQLILFTHYHEMHIIIGNAFSYKSKQKGKQMVYHEKLHFL</sequence>
<accession>A0A099I2J7</accession>
<dbReference type="Proteomes" id="UP000030008">
    <property type="component" value="Unassembled WGS sequence"/>
</dbReference>
<organism evidence="1 2">
    <name type="scientific">Clostridium innocuum</name>
    <dbReference type="NCBI Taxonomy" id="1522"/>
    <lineage>
        <taxon>Bacteria</taxon>
        <taxon>Bacillati</taxon>
        <taxon>Bacillota</taxon>
        <taxon>Clostridia</taxon>
        <taxon>Eubacteriales</taxon>
        <taxon>Clostridiaceae</taxon>
        <taxon>Clostridium</taxon>
    </lineage>
</organism>
<reference evidence="1 2" key="1">
    <citation type="submission" date="2014-08" db="EMBL/GenBank/DDBJ databases">
        <title>Clostridium innocuum, an unnegligible vancomycin-resistant pathogen causing extra-intestinal infections.</title>
        <authorList>
            <person name="Feng Y."/>
            <person name="Chiu C.-H."/>
        </authorList>
    </citation>
    <scope>NUCLEOTIDE SEQUENCE [LARGE SCALE GENOMIC DNA]</scope>
    <source>
        <strain evidence="1 2">AN88</strain>
    </source>
</reference>
<evidence type="ECO:0000313" key="2">
    <source>
        <dbReference type="Proteomes" id="UP000030008"/>
    </source>
</evidence>
<gene>
    <name evidence="1" type="ORF">CIAN88_16220</name>
</gene>
<dbReference type="EMBL" id="JQIF01000078">
    <property type="protein sequence ID" value="KGJ52194.1"/>
    <property type="molecule type" value="Genomic_DNA"/>
</dbReference>
<evidence type="ECO:0000313" key="1">
    <source>
        <dbReference type="EMBL" id="KGJ52194.1"/>
    </source>
</evidence>
<name>A0A099I2J7_CLOIN</name>
<proteinExistence type="predicted"/>
<protein>
    <submittedName>
        <fullName evidence="1">Uncharacterized protein</fullName>
    </submittedName>
</protein>
<comment type="caution">
    <text evidence="1">The sequence shown here is derived from an EMBL/GenBank/DDBJ whole genome shotgun (WGS) entry which is preliminary data.</text>
</comment>
<dbReference type="AlphaFoldDB" id="A0A099I2J7"/>